<organism evidence="1 2">
    <name type="scientific">Pedobacter nyackensis</name>
    <dbReference type="NCBI Taxonomy" id="475255"/>
    <lineage>
        <taxon>Bacteria</taxon>
        <taxon>Pseudomonadati</taxon>
        <taxon>Bacteroidota</taxon>
        <taxon>Sphingobacteriia</taxon>
        <taxon>Sphingobacteriales</taxon>
        <taxon>Sphingobacteriaceae</taxon>
        <taxon>Pedobacter</taxon>
    </lineage>
</organism>
<dbReference type="AlphaFoldDB" id="A0A1W1ZXW4"/>
<reference evidence="1 2" key="1">
    <citation type="submission" date="2017-04" db="EMBL/GenBank/DDBJ databases">
        <authorList>
            <person name="Afonso C.L."/>
            <person name="Miller P.J."/>
            <person name="Scott M.A."/>
            <person name="Spackman E."/>
            <person name="Goraichik I."/>
            <person name="Dimitrov K.M."/>
            <person name="Suarez D.L."/>
            <person name="Swayne D.E."/>
        </authorList>
    </citation>
    <scope>NUCLEOTIDE SEQUENCE [LARGE SCALE GENOMIC DNA]</scope>
    <source>
        <strain evidence="1 2">DSM 19625</strain>
    </source>
</reference>
<name>A0A1W1ZXW4_9SPHI</name>
<dbReference type="Proteomes" id="UP000192678">
    <property type="component" value="Unassembled WGS sequence"/>
</dbReference>
<dbReference type="OrthoDB" id="1275016at2"/>
<dbReference type="EMBL" id="FWYB01000001">
    <property type="protein sequence ID" value="SMC52981.1"/>
    <property type="molecule type" value="Genomic_DNA"/>
</dbReference>
<protein>
    <submittedName>
        <fullName evidence="1">Uncharacterized protein</fullName>
    </submittedName>
</protein>
<sequence length="70" mass="7786">MDLKQFLKDNPLIKQAELARLMYGVDHATTKLANKLSGANKQRITPEDERLAIAALKILGANIEKLKALE</sequence>
<accession>A0A1W1ZXW4</accession>
<proteinExistence type="predicted"/>
<dbReference type="RefSeq" id="WP_084286722.1">
    <property type="nucleotide sequence ID" value="NZ_FWYB01000001.1"/>
</dbReference>
<gene>
    <name evidence="1" type="ORF">SAMN04488101_101118</name>
</gene>
<evidence type="ECO:0000313" key="2">
    <source>
        <dbReference type="Proteomes" id="UP000192678"/>
    </source>
</evidence>
<evidence type="ECO:0000313" key="1">
    <source>
        <dbReference type="EMBL" id="SMC52981.1"/>
    </source>
</evidence>
<keyword evidence="2" id="KW-1185">Reference proteome</keyword>